<evidence type="ECO:0000313" key="4">
    <source>
        <dbReference type="Proteomes" id="UP000597989"/>
    </source>
</evidence>
<dbReference type="Proteomes" id="UP001500220">
    <property type="component" value="Unassembled WGS sequence"/>
</dbReference>
<dbReference type="Pfam" id="PF12728">
    <property type="entry name" value="HTH_17"/>
    <property type="match status" value="1"/>
</dbReference>
<evidence type="ECO:0000313" key="5">
    <source>
        <dbReference type="Proteomes" id="UP001500220"/>
    </source>
</evidence>
<dbReference type="EMBL" id="BMMT01000013">
    <property type="protein sequence ID" value="GGI96297.1"/>
    <property type="molecule type" value="Genomic_DNA"/>
</dbReference>
<dbReference type="InterPro" id="IPR009061">
    <property type="entry name" value="DNA-bd_dom_put_sf"/>
</dbReference>
<gene>
    <name evidence="2" type="ORF">GCM10009545_15250</name>
    <name evidence="3" type="ORF">GCM10011581_36830</name>
</gene>
<dbReference type="InterPro" id="IPR041657">
    <property type="entry name" value="HTH_17"/>
</dbReference>
<evidence type="ECO:0000313" key="2">
    <source>
        <dbReference type="EMBL" id="GAA0514094.1"/>
    </source>
</evidence>
<feature type="domain" description="Helix-turn-helix" evidence="1">
    <location>
        <begin position="13"/>
        <end position="60"/>
    </location>
</feature>
<keyword evidence="5" id="KW-1185">Reference proteome</keyword>
<dbReference type="AlphaFoldDB" id="A0A917K0W5"/>
<reference evidence="2" key="4">
    <citation type="submission" date="2023-12" db="EMBL/GenBank/DDBJ databases">
        <authorList>
            <person name="Sun Q."/>
            <person name="Inoue M."/>
        </authorList>
    </citation>
    <scope>NUCLEOTIDE SEQUENCE</scope>
    <source>
        <strain evidence="2">JCM 10664</strain>
    </source>
</reference>
<reference evidence="3" key="3">
    <citation type="submission" date="2020-09" db="EMBL/GenBank/DDBJ databases">
        <authorList>
            <person name="Sun Q."/>
            <person name="Zhou Y."/>
        </authorList>
    </citation>
    <scope>NUCLEOTIDE SEQUENCE</scope>
    <source>
        <strain evidence="3">CGMCC 4.7206</strain>
    </source>
</reference>
<sequence>MGTDMSKNGRPVFLTVRKAAWILSVDPSTISRAIRLGTLRTARRNGRRVIPASEVVRLLSKPTDGAAQDGGRQ</sequence>
<accession>A0A917K0W5</accession>
<comment type="caution">
    <text evidence="3">The sequence shown here is derived from an EMBL/GenBank/DDBJ whole genome shotgun (WGS) entry which is preliminary data.</text>
</comment>
<organism evidence="3 4">
    <name type="scientific">Saccharopolyspora thermophila</name>
    <dbReference type="NCBI Taxonomy" id="89367"/>
    <lineage>
        <taxon>Bacteria</taxon>
        <taxon>Bacillati</taxon>
        <taxon>Actinomycetota</taxon>
        <taxon>Actinomycetes</taxon>
        <taxon>Pseudonocardiales</taxon>
        <taxon>Pseudonocardiaceae</taxon>
        <taxon>Saccharopolyspora</taxon>
    </lineage>
</organism>
<proteinExistence type="predicted"/>
<reference evidence="2 5" key="2">
    <citation type="journal article" date="2019" name="Int. J. Syst. Evol. Microbiol.">
        <title>The Global Catalogue of Microorganisms (GCM) 10K type strain sequencing project: providing services to taxonomists for standard genome sequencing and annotation.</title>
        <authorList>
            <consortium name="The Broad Institute Genomics Platform"/>
            <consortium name="The Broad Institute Genome Sequencing Center for Infectious Disease"/>
            <person name="Wu L."/>
            <person name="Ma J."/>
        </authorList>
    </citation>
    <scope>NUCLEOTIDE SEQUENCE [LARGE SCALE GENOMIC DNA]</scope>
    <source>
        <strain evidence="2 5">JCM 10664</strain>
    </source>
</reference>
<evidence type="ECO:0000259" key="1">
    <source>
        <dbReference type="Pfam" id="PF12728"/>
    </source>
</evidence>
<protein>
    <recommendedName>
        <fullName evidence="1">Helix-turn-helix domain-containing protein</fullName>
    </recommendedName>
</protein>
<reference evidence="3 4" key="1">
    <citation type="journal article" date="2014" name="Int. J. Syst. Evol. Microbiol.">
        <title>Complete genome sequence of Corynebacterium casei LMG S-19264T (=DSM 44701T), isolated from a smear-ripened cheese.</title>
        <authorList>
            <consortium name="US DOE Joint Genome Institute (JGI-PGF)"/>
            <person name="Walter F."/>
            <person name="Albersmeier A."/>
            <person name="Kalinowski J."/>
            <person name="Ruckert C."/>
        </authorList>
    </citation>
    <scope>NUCLEOTIDE SEQUENCE [LARGE SCALE GENOMIC DNA]</scope>
    <source>
        <strain evidence="3 4">CGMCC 4.7206</strain>
    </source>
</reference>
<dbReference type="SUPFAM" id="SSF46955">
    <property type="entry name" value="Putative DNA-binding domain"/>
    <property type="match status" value="1"/>
</dbReference>
<dbReference type="Proteomes" id="UP000597989">
    <property type="component" value="Unassembled WGS sequence"/>
</dbReference>
<name>A0A917K0W5_9PSEU</name>
<dbReference type="EMBL" id="BAAAHC010000006">
    <property type="protein sequence ID" value="GAA0514094.1"/>
    <property type="molecule type" value="Genomic_DNA"/>
</dbReference>
<evidence type="ECO:0000313" key="3">
    <source>
        <dbReference type="EMBL" id="GGI96297.1"/>
    </source>
</evidence>